<dbReference type="GO" id="GO:0003677">
    <property type="term" value="F:DNA binding"/>
    <property type="evidence" value="ECO:0007669"/>
    <property type="project" value="UniProtKB-KW"/>
</dbReference>
<dbReference type="Proteomes" id="UP000605361">
    <property type="component" value="Unassembled WGS sequence"/>
</dbReference>
<feature type="domain" description="VOC" evidence="3">
    <location>
        <begin position="122"/>
        <end position="232"/>
    </location>
</feature>
<dbReference type="Pfam" id="PF13411">
    <property type="entry name" value="MerR_1"/>
    <property type="match status" value="1"/>
</dbReference>
<dbReference type="PROSITE" id="PS00552">
    <property type="entry name" value="HTH_MERR_1"/>
    <property type="match status" value="1"/>
</dbReference>
<comment type="caution">
    <text evidence="4">The sequence shown here is derived from an EMBL/GenBank/DDBJ whole genome shotgun (WGS) entry which is preliminary data.</text>
</comment>
<dbReference type="InterPro" id="IPR029068">
    <property type="entry name" value="Glyas_Bleomycin-R_OHBP_Dase"/>
</dbReference>
<dbReference type="PROSITE" id="PS50937">
    <property type="entry name" value="HTH_MERR_2"/>
    <property type="match status" value="1"/>
</dbReference>
<organism evidence="4 5">
    <name type="scientific">Nonomuraea cypriaca</name>
    <dbReference type="NCBI Taxonomy" id="1187855"/>
    <lineage>
        <taxon>Bacteria</taxon>
        <taxon>Bacillati</taxon>
        <taxon>Actinomycetota</taxon>
        <taxon>Actinomycetes</taxon>
        <taxon>Streptosporangiales</taxon>
        <taxon>Streptosporangiaceae</taxon>
        <taxon>Nonomuraea</taxon>
    </lineage>
</organism>
<dbReference type="RefSeq" id="WP_195898592.1">
    <property type="nucleotide sequence ID" value="NZ_JADOGI010000098.1"/>
</dbReference>
<feature type="domain" description="HTH merR-type" evidence="2">
    <location>
        <begin position="6"/>
        <end position="76"/>
    </location>
</feature>
<dbReference type="CDD" id="cd01107">
    <property type="entry name" value="HTH_BmrR"/>
    <property type="match status" value="1"/>
</dbReference>
<dbReference type="InterPro" id="IPR037523">
    <property type="entry name" value="VOC_core"/>
</dbReference>
<dbReference type="SUPFAM" id="SSF54593">
    <property type="entry name" value="Glyoxalase/Bleomycin resistance protein/Dihydroxybiphenyl dioxygenase"/>
    <property type="match status" value="1"/>
</dbReference>
<keyword evidence="1" id="KW-0238">DNA-binding</keyword>
<dbReference type="Gene3D" id="3.10.180.10">
    <property type="entry name" value="2,3-Dihydroxybiphenyl 1,2-Dioxygenase, domain 1"/>
    <property type="match status" value="1"/>
</dbReference>
<evidence type="ECO:0000313" key="5">
    <source>
        <dbReference type="Proteomes" id="UP000605361"/>
    </source>
</evidence>
<dbReference type="Pfam" id="PF00903">
    <property type="entry name" value="Glyoxalase"/>
    <property type="match status" value="1"/>
</dbReference>
<protein>
    <submittedName>
        <fullName evidence="4">MerR family transcriptional regulator</fullName>
    </submittedName>
</protein>
<dbReference type="InterPro" id="IPR009061">
    <property type="entry name" value="DNA-bd_dom_put_sf"/>
</dbReference>
<proteinExistence type="predicted"/>
<dbReference type="InterPro" id="IPR000551">
    <property type="entry name" value="MerR-type_HTH_dom"/>
</dbReference>
<dbReference type="AlphaFoldDB" id="A0A931AD17"/>
<dbReference type="SUPFAM" id="SSF46955">
    <property type="entry name" value="Putative DNA-binding domain"/>
    <property type="match status" value="1"/>
</dbReference>
<gene>
    <name evidence="4" type="ORF">ITP53_28785</name>
</gene>
<dbReference type="Gene3D" id="1.10.1660.10">
    <property type="match status" value="1"/>
</dbReference>
<sequence length="232" mass="25211">MSSDKLLSIGAFAFVSGLSISALRHYDEVGLLKPAFVDPATGYRRYGSEQAGRARLIGALRGIDLPIDAIREVVDQETALRHVLARHQERLLERAHALSQMACRAGQYIEHGVPMSVVSGPRIVQVTIHVRNRQEAIDFYAKAFDATFNAEISSFQFGAWPGDDFFLVTIAAPEADGGPSRFGLLVGDVDAAHQRALAAGATELHPPTDTAWKPRSSCVIDPSANRIDLYQG</sequence>
<dbReference type="SMART" id="SM00422">
    <property type="entry name" value="HTH_MERR"/>
    <property type="match status" value="1"/>
</dbReference>
<dbReference type="InterPro" id="IPR047057">
    <property type="entry name" value="MerR_fam"/>
</dbReference>
<dbReference type="PANTHER" id="PTHR30204:SF97">
    <property type="entry name" value="MERR FAMILY REGULATORY PROTEIN"/>
    <property type="match status" value="1"/>
</dbReference>
<accession>A0A931AD17</accession>
<evidence type="ECO:0000259" key="2">
    <source>
        <dbReference type="PROSITE" id="PS50937"/>
    </source>
</evidence>
<name>A0A931AD17_9ACTN</name>
<dbReference type="EMBL" id="JADOGI010000098">
    <property type="protein sequence ID" value="MBF8189658.1"/>
    <property type="molecule type" value="Genomic_DNA"/>
</dbReference>
<evidence type="ECO:0000313" key="4">
    <source>
        <dbReference type="EMBL" id="MBF8189658.1"/>
    </source>
</evidence>
<dbReference type="PROSITE" id="PS51819">
    <property type="entry name" value="VOC"/>
    <property type="match status" value="1"/>
</dbReference>
<reference evidence="4" key="1">
    <citation type="submission" date="2020-11" db="EMBL/GenBank/DDBJ databases">
        <title>Whole-genome analyses of Nonomuraea sp. K274.</title>
        <authorList>
            <person name="Veyisoglu A."/>
        </authorList>
    </citation>
    <scope>NUCLEOTIDE SEQUENCE</scope>
    <source>
        <strain evidence="4">K274</strain>
    </source>
</reference>
<dbReference type="InterPro" id="IPR004360">
    <property type="entry name" value="Glyas_Fos-R_dOase_dom"/>
</dbReference>
<evidence type="ECO:0000259" key="3">
    <source>
        <dbReference type="PROSITE" id="PS51819"/>
    </source>
</evidence>
<evidence type="ECO:0000256" key="1">
    <source>
        <dbReference type="ARBA" id="ARBA00023125"/>
    </source>
</evidence>
<keyword evidence="5" id="KW-1185">Reference proteome</keyword>
<dbReference type="GO" id="GO:0003700">
    <property type="term" value="F:DNA-binding transcription factor activity"/>
    <property type="evidence" value="ECO:0007669"/>
    <property type="project" value="InterPro"/>
</dbReference>
<dbReference type="PANTHER" id="PTHR30204">
    <property type="entry name" value="REDOX-CYCLING DRUG-SENSING TRANSCRIPTIONAL ACTIVATOR SOXR"/>
    <property type="match status" value="1"/>
</dbReference>